<keyword evidence="3" id="KW-1185">Reference proteome</keyword>
<comment type="caution">
    <text evidence="2">The sequence shown here is derived from an EMBL/GenBank/DDBJ whole genome shotgun (WGS) entry which is preliminary data.</text>
</comment>
<evidence type="ECO:0000256" key="1">
    <source>
        <dbReference type="SAM" id="MobiDB-lite"/>
    </source>
</evidence>
<dbReference type="EMBL" id="PDNB01000177">
    <property type="protein sequence ID" value="PGH01053.1"/>
    <property type="molecule type" value="Genomic_DNA"/>
</dbReference>
<evidence type="ECO:0000313" key="2">
    <source>
        <dbReference type="EMBL" id="PGH01053.1"/>
    </source>
</evidence>
<gene>
    <name evidence="2" type="ORF">AJ79_08022</name>
</gene>
<dbReference type="Proteomes" id="UP000223968">
    <property type="component" value="Unassembled WGS sequence"/>
</dbReference>
<proteinExistence type="predicted"/>
<dbReference type="AlphaFoldDB" id="A0A2B7WWT8"/>
<accession>A0A2B7WWT8</accession>
<sequence>MAIPLRPLEVFTQHYASTILSAPGTVAHDSAEAEASQDLTEFPSSSPTENHESTMLPQTKYDWQTSFLWYDTRWPQNPAGEFHVDEDIIEERYPALAPFYFSWHEAYEESFEKQECHLGSGAEVFPEVEARVAWEVAGSLMACWLALQDEVERVSYEAPTGTYEICEKSMEGMLERFLLDANELL</sequence>
<organism evidence="2 3">
    <name type="scientific">Helicocarpus griseus UAMH5409</name>
    <dbReference type="NCBI Taxonomy" id="1447875"/>
    <lineage>
        <taxon>Eukaryota</taxon>
        <taxon>Fungi</taxon>
        <taxon>Dikarya</taxon>
        <taxon>Ascomycota</taxon>
        <taxon>Pezizomycotina</taxon>
        <taxon>Eurotiomycetes</taxon>
        <taxon>Eurotiomycetidae</taxon>
        <taxon>Onygenales</taxon>
        <taxon>Ajellomycetaceae</taxon>
        <taxon>Helicocarpus</taxon>
    </lineage>
</organism>
<feature type="compositionally biased region" description="Polar residues" evidence="1">
    <location>
        <begin position="37"/>
        <end position="56"/>
    </location>
</feature>
<reference evidence="2 3" key="1">
    <citation type="submission" date="2017-10" db="EMBL/GenBank/DDBJ databases">
        <title>Comparative genomics in systemic dimorphic fungi from Ajellomycetaceae.</title>
        <authorList>
            <person name="Munoz J.F."/>
            <person name="Mcewen J.G."/>
            <person name="Clay O.K."/>
            <person name="Cuomo C.A."/>
        </authorList>
    </citation>
    <scope>NUCLEOTIDE SEQUENCE [LARGE SCALE GENOMIC DNA]</scope>
    <source>
        <strain evidence="2 3">UAMH5409</strain>
    </source>
</reference>
<feature type="region of interest" description="Disordered" evidence="1">
    <location>
        <begin position="27"/>
        <end position="56"/>
    </location>
</feature>
<dbReference type="OrthoDB" id="3034873at2759"/>
<evidence type="ECO:0000313" key="3">
    <source>
        <dbReference type="Proteomes" id="UP000223968"/>
    </source>
</evidence>
<protein>
    <submittedName>
        <fullName evidence="2">Uncharacterized protein</fullName>
    </submittedName>
</protein>
<name>A0A2B7WWT8_9EURO</name>